<feature type="transmembrane region" description="Helical" evidence="2">
    <location>
        <begin position="147"/>
        <end position="171"/>
    </location>
</feature>
<keyword evidence="2" id="KW-1133">Transmembrane helix</keyword>
<dbReference type="EC" id="2.7.7.65" evidence="1"/>
<feature type="transmembrane region" description="Helical" evidence="2">
    <location>
        <begin position="116"/>
        <end position="135"/>
    </location>
</feature>
<dbReference type="InterPro" id="IPR007894">
    <property type="entry name" value="MASE2"/>
</dbReference>
<dbReference type="SMART" id="SM00267">
    <property type="entry name" value="GGDEF"/>
    <property type="match status" value="1"/>
</dbReference>
<keyword evidence="2" id="KW-0472">Membrane</keyword>
<dbReference type="EMBL" id="JAAEBW010000008">
    <property type="protein sequence ID" value="MBM1196360.1"/>
    <property type="molecule type" value="Genomic_DNA"/>
</dbReference>
<comment type="caution">
    <text evidence="4">The sequence shown here is derived from an EMBL/GenBank/DDBJ whole genome shotgun (WGS) entry which is preliminary data.</text>
</comment>
<dbReference type="Pfam" id="PF05230">
    <property type="entry name" value="MASE2"/>
    <property type="match status" value="1"/>
</dbReference>
<keyword evidence="2" id="KW-0812">Transmembrane</keyword>
<feature type="domain" description="GGDEF" evidence="3">
    <location>
        <begin position="214"/>
        <end position="346"/>
    </location>
</feature>
<evidence type="ECO:0000313" key="5">
    <source>
        <dbReference type="Proteomes" id="UP000809529"/>
    </source>
</evidence>
<dbReference type="SUPFAM" id="SSF55073">
    <property type="entry name" value="Nucleotide cyclase"/>
    <property type="match status" value="1"/>
</dbReference>
<dbReference type="PROSITE" id="PS50887">
    <property type="entry name" value="GGDEF"/>
    <property type="match status" value="1"/>
</dbReference>
<dbReference type="InterPro" id="IPR029787">
    <property type="entry name" value="Nucleotide_cyclase"/>
</dbReference>
<gene>
    <name evidence="4" type="ORF">GYN02_14400</name>
</gene>
<sequence>MDNQRGKGLSFARRIYVPRTVGLGIGCFSVMAALYPLDMPLWIWGLLLFNGFVWPHVALKISTRSAYPFQTERRNMLMDSLFGGFWAASFQFNPLPTVTILSMMTMNNVAAGGQKMLLRGALAQIAGVLIAWTLLGIDFTPHTTPLQIYACLPMLALYPFAVGMVCYRLAIKLAEHKRTLRALSRTDSLTGLLNHGSWKDLLQLSFHQCQQTGATATLALIDIDHFKRINDTYGHIVGDSVLRKLSKQLKDNLRAEDLAGRYGGDEFCVIVPNRSLEQTQDIMERLRQVFSQVLDGDEPGLQVSLSIGLASYRPDFDDASQWLNEADKALYIAKNTGRNKISVAAADLLPGSALSNPG</sequence>
<dbReference type="NCBIfam" id="TIGR00254">
    <property type="entry name" value="GGDEF"/>
    <property type="match status" value="1"/>
</dbReference>
<dbReference type="CDD" id="cd01949">
    <property type="entry name" value="GGDEF"/>
    <property type="match status" value="1"/>
</dbReference>
<proteinExistence type="predicted"/>
<evidence type="ECO:0000256" key="2">
    <source>
        <dbReference type="SAM" id="Phobius"/>
    </source>
</evidence>
<dbReference type="Proteomes" id="UP000809529">
    <property type="component" value="Unassembled WGS sequence"/>
</dbReference>
<keyword evidence="5" id="KW-1185">Reference proteome</keyword>
<dbReference type="Gene3D" id="3.30.70.270">
    <property type="match status" value="1"/>
</dbReference>
<evidence type="ECO:0000256" key="1">
    <source>
        <dbReference type="ARBA" id="ARBA00012528"/>
    </source>
</evidence>
<protein>
    <recommendedName>
        <fullName evidence="1">diguanylate cyclase</fullName>
        <ecNumber evidence="1">2.7.7.65</ecNumber>
    </recommendedName>
</protein>
<evidence type="ECO:0000313" key="4">
    <source>
        <dbReference type="EMBL" id="MBM1196360.1"/>
    </source>
</evidence>
<dbReference type="PANTHER" id="PTHR45138">
    <property type="entry name" value="REGULATORY COMPONENTS OF SENSORY TRANSDUCTION SYSTEM"/>
    <property type="match status" value="1"/>
</dbReference>
<dbReference type="InterPro" id="IPR050469">
    <property type="entry name" value="Diguanylate_Cyclase"/>
</dbReference>
<organism evidence="4 5">
    <name type="scientific">Pseudomonas weihenstephanensis</name>
    <dbReference type="NCBI Taxonomy" id="1608994"/>
    <lineage>
        <taxon>Bacteria</taxon>
        <taxon>Pseudomonadati</taxon>
        <taxon>Pseudomonadota</taxon>
        <taxon>Gammaproteobacteria</taxon>
        <taxon>Pseudomonadales</taxon>
        <taxon>Pseudomonadaceae</taxon>
        <taxon>Pseudomonas</taxon>
    </lineage>
</organism>
<evidence type="ECO:0000259" key="3">
    <source>
        <dbReference type="PROSITE" id="PS50887"/>
    </source>
</evidence>
<dbReference type="PANTHER" id="PTHR45138:SF24">
    <property type="entry name" value="DIGUANYLATE CYCLASE DGCC-RELATED"/>
    <property type="match status" value="1"/>
</dbReference>
<dbReference type="InterPro" id="IPR043128">
    <property type="entry name" value="Rev_trsase/Diguanyl_cyclase"/>
</dbReference>
<reference evidence="4 5" key="1">
    <citation type="submission" date="2020-01" db="EMBL/GenBank/DDBJ databases">
        <title>Comparative genomics of meat spoilage bacteria.</title>
        <authorList>
            <person name="Hilgarth M."/>
            <person name="Vogel R.F."/>
        </authorList>
    </citation>
    <scope>NUCLEOTIDE SEQUENCE [LARGE SCALE GENOMIC DNA]</scope>
    <source>
        <strain evidence="4 5">TMW2.2077</strain>
    </source>
</reference>
<feature type="transmembrane region" description="Helical" evidence="2">
    <location>
        <begin position="16"/>
        <end position="35"/>
    </location>
</feature>
<name>A0ABS1ZKB3_9PSED</name>
<accession>A0ABS1ZKB3</accession>
<dbReference type="RefSeq" id="WP_203303191.1">
    <property type="nucleotide sequence ID" value="NZ_JAAEBW010000008.1"/>
</dbReference>
<dbReference type="Pfam" id="PF00990">
    <property type="entry name" value="GGDEF"/>
    <property type="match status" value="1"/>
</dbReference>
<dbReference type="InterPro" id="IPR000160">
    <property type="entry name" value="GGDEF_dom"/>
</dbReference>